<dbReference type="Pfam" id="PF01398">
    <property type="entry name" value="JAB"/>
    <property type="match status" value="1"/>
</dbReference>
<evidence type="ECO:0000259" key="1">
    <source>
        <dbReference type="PROSITE" id="PS50249"/>
    </source>
</evidence>
<dbReference type="PROSITE" id="PS50249">
    <property type="entry name" value="MPN"/>
    <property type="match status" value="1"/>
</dbReference>
<evidence type="ECO:0000313" key="2">
    <source>
        <dbReference type="EMBL" id="KAG2388012.1"/>
    </source>
</evidence>
<dbReference type="InterPro" id="IPR000555">
    <property type="entry name" value="JAMM/MPN+_dom"/>
</dbReference>
<dbReference type="PANTHER" id="PTHR12947:SF13">
    <property type="entry name" value="FI19924P1"/>
    <property type="match status" value="1"/>
</dbReference>
<dbReference type="AlphaFoldDB" id="A0AA88GSE2"/>
<dbReference type="EMBL" id="PYSW02000011">
    <property type="protein sequence ID" value="KAG2388012.1"/>
    <property type="molecule type" value="Genomic_DNA"/>
</dbReference>
<dbReference type="Gene3D" id="1.20.58.80">
    <property type="entry name" value="Phosphotransferase system, lactose/cellobiose-type IIA subunit"/>
    <property type="match status" value="1"/>
</dbReference>
<dbReference type="RefSeq" id="XP_044552004.1">
    <property type="nucleotide sequence ID" value="XM_044698716.1"/>
</dbReference>
<gene>
    <name evidence="2" type="ORF">C9374_000862</name>
</gene>
<dbReference type="GO" id="GO:0070536">
    <property type="term" value="P:protein K63-linked deubiquitination"/>
    <property type="evidence" value="ECO:0007669"/>
    <property type="project" value="TreeGrafter"/>
</dbReference>
<dbReference type="GeneID" id="68093318"/>
<dbReference type="Pfam" id="PF08969">
    <property type="entry name" value="USP8_dimer"/>
    <property type="match status" value="1"/>
</dbReference>
<reference evidence="2 3" key="1">
    <citation type="journal article" date="2018" name="BMC Genomics">
        <title>The genome of Naegleria lovaniensis, the basis for a comparative approach to unravel pathogenicity factors of the human pathogenic amoeba N. fowleri.</title>
        <authorList>
            <person name="Liechti N."/>
            <person name="Schurch N."/>
            <person name="Bruggmann R."/>
            <person name="Wittwer M."/>
        </authorList>
    </citation>
    <scope>NUCLEOTIDE SEQUENCE [LARGE SCALE GENOMIC DNA]</scope>
    <source>
        <strain evidence="2 3">ATCC 30569</strain>
    </source>
</reference>
<dbReference type="GO" id="GO:0008237">
    <property type="term" value="F:metallopeptidase activity"/>
    <property type="evidence" value="ECO:0007669"/>
    <property type="project" value="InterPro"/>
</dbReference>
<evidence type="ECO:0000313" key="3">
    <source>
        <dbReference type="Proteomes" id="UP000816034"/>
    </source>
</evidence>
<organism evidence="2 3">
    <name type="scientific">Naegleria lovaniensis</name>
    <name type="common">Amoeba</name>
    <dbReference type="NCBI Taxonomy" id="51637"/>
    <lineage>
        <taxon>Eukaryota</taxon>
        <taxon>Discoba</taxon>
        <taxon>Heterolobosea</taxon>
        <taxon>Tetramitia</taxon>
        <taxon>Eutetramitia</taxon>
        <taxon>Vahlkampfiidae</taxon>
        <taxon>Naegleria</taxon>
    </lineage>
</organism>
<keyword evidence="3" id="KW-1185">Reference proteome</keyword>
<dbReference type="InterPro" id="IPR015063">
    <property type="entry name" value="USP8_dimer"/>
</dbReference>
<dbReference type="GO" id="GO:0016020">
    <property type="term" value="C:membrane"/>
    <property type="evidence" value="ECO:0007669"/>
    <property type="project" value="TreeGrafter"/>
</dbReference>
<protein>
    <recommendedName>
        <fullName evidence="1">MPN domain-containing protein</fullName>
    </recommendedName>
</protein>
<proteinExistence type="predicted"/>
<dbReference type="Proteomes" id="UP000816034">
    <property type="component" value="Unassembled WGS sequence"/>
</dbReference>
<dbReference type="PANTHER" id="PTHR12947">
    <property type="entry name" value="AMSH-LIKE PROTEASE"/>
    <property type="match status" value="1"/>
</dbReference>
<name>A0AA88GSE2_NAELO</name>
<comment type="caution">
    <text evidence="2">The sequence shown here is derived from an EMBL/GenBank/DDBJ whole genome shotgun (WGS) entry which is preliminary data.</text>
</comment>
<dbReference type="SUPFAM" id="SSF140856">
    <property type="entry name" value="USP8 N-terminal domain-like"/>
    <property type="match status" value="1"/>
</dbReference>
<dbReference type="Gene3D" id="3.40.140.10">
    <property type="entry name" value="Cytidine Deaminase, domain 2"/>
    <property type="match status" value="1"/>
</dbReference>
<sequence>MSFSSSSEYIHHLITKSEIKFVMKRDPSHSFSYYLKAAEDIIQSANSYKQENKFEESFILFTRFILLFLNIIQKEHVRVREQVIYVERFNNLKKYASYAMDQCELLKKKLIDLYQMSHGNNNCNNNNSSSHTNNNIYSNDHTFKNSQSNTLITTTTMNSHTSHTIKKTSLIPVRIHSQLIQQFIQLAQPHLQRDLEFCGILAGYLVTSSSTSSSSSSRTTSSSTSPITPLYYQISHCFIPKQSCTADSCKALNEITVFNKQEELGLITLGWIHTHPTQDAFLSTIDLKTQYGYQCGLDEAIGIVYAPKAVRTPKMGIFRITDEFSTNQKGVHHGMECIRQRFRENIEWGNQHEPMNGDHQWFEECSHVQLLLNQCHDEEGEEVDSSNLVDLRN</sequence>
<dbReference type="SUPFAM" id="SSF102712">
    <property type="entry name" value="JAB1/MPN domain"/>
    <property type="match status" value="1"/>
</dbReference>
<accession>A0AA88GSE2</accession>
<dbReference type="InterPro" id="IPR037518">
    <property type="entry name" value="MPN"/>
</dbReference>
<dbReference type="GO" id="GO:0005768">
    <property type="term" value="C:endosome"/>
    <property type="evidence" value="ECO:0007669"/>
    <property type="project" value="TreeGrafter"/>
</dbReference>
<dbReference type="SMART" id="SM00232">
    <property type="entry name" value="JAB_MPN"/>
    <property type="match status" value="1"/>
</dbReference>
<feature type="domain" description="MPN" evidence="1">
    <location>
        <begin position="173"/>
        <end position="324"/>
    </location>
</feature>
<dbReference type="GO" id="GO:0061578">
    <property type="term" value="F:K63-linked deubiquitinase activity"/>
    <property type="evidence" value="ECO:0007669"/>
    <property type="project" value="TreeGrafter"/>
</dbReference>